<dbReference type="AlphaFoldDB" id="A0A0D2N3Y5"/>
<keyword evidence="3" id="KW-0326">Glycosidase</keyword>
<reference evidence="5 6" key="1">
    <citation type="journal article" date="2013" name="BMC Genomics">
        <title>Reconstruction of the lipid metabolism for the microalga Monoraphidium neglectum from its genome sequence reveals characteristics suitable for biofuel production.</title>
        <authorList>
            <person name="Bogen C."/>
            <person name="Al-Dilaimi A."/>
            <person name="Albersmeier A."/>
            <person name="Wichmann J."/>
            <person name="Grundmann M."/>
            <person name="Rupp O."/>
            <person name="Lauersen K.J."/>
            <person name="Blifernez-Klassen O."/>
            <person name="Kalinowski J."/>
            <person name="Goesmann A."/>
            <person name="Mussgnug J.H."/>
            <person name="Kruse O."/>
        </authorList>
    </citation>
    <scope>NUCLEOTIDE SEQUENCE [LARGE SCALE GENOMIC DNA]</scope>
    <source>
        <strain evidence="5 6">SAG 48.87</strain>
    </source>
</reference>
<comment type="similarity">
    <text evidence="1 4">Belongs to the glycosyl hydrolase 1 family.</text>
</comment>
<keyword evidence="2" id="KW-0378">Hydrolase</keyword>
<sequence>MTPYALRPAQVEGAWNESGRSPSVWDTLTHTPGKVKNNDNGDVACDHFHKFREDFKLMKDLGIKNYRFSFSWSRILPDGVRGSGVNFQGIAFYNAMIDSMIENEYNCLLRQPRHSVLR</sequence>
<dbReference type="PANTHER" id="PTHR10353:SF36">
    <property type="entry name" value="LP05116P"/>
    <property type="match status" value="1"/>
</dbReference>
<organism evidence="5 6">
    <name type="scientific">Monoraphidium neglectum</name>
    <dbReference type="NCBI Taxonomy" id="145388"/>
    <lineage>
        <taxon>Eukaryota</taxon>
        <taxon>Viridiplantae</taxon>
        <taxon>Chlorophyta</taxon>
        <taxon>core chlorophytes</taxon>
        <taxon>Chlorophyceae</taxon>
        <taxon>CS clade</taxon>
        <taxon>Sphaeropleales</taxon>
        <taxon>Selenastraceae</taxon>
        <taxon>Monoraphidium</taxon>
    </lineage>
</organism>
<name>A0A0D2N3Y5_9CHLO</name>
<evidence type="ECO:0000256" key="1">
    <source>
        <dbReference type="ARBA" id="ARBA00010838"/>
    </source>
</evidence>
<dbReference type="InterPro" id="IPR001360">
    <property type="entry name" value="Glyco_hydro_1"/>
</dbReference>
<dbReference type="GeneID" id="25740060"/>
<dbReference type="KEGG" id="mng:MNEG_7184"/>
<dbReference type="Pfam" id="PF00232">
    <property type="entry name" value="Glyco_hydro_1"/>
    <property type="match status" value="1"/>
</dbReference>
<evidence type="ECO:0000313" key="5">
    <source>
        <dbReference type="EMBL" id="KIZ00776.1"/>
    </source>
</evidence>
<dbReference type="STRING" id="145388.A0A0D2N3Y5"/>
<dbReference type="Proteomes" id="UP000054498">
    <property type="component" value="Unassembled WGS sequence"/>
</dbReference>
<dbReference type="SUPFAM" id="SSF51445">
    <property type="entry name" value="(Trans)glycosidases"/>
    <property type="match status" value="1"/>
</dbReference>
<evidence type="ECO:0000313" key="6">
    <source>
        <dbReference type="Proteomes" id="UP000054498"/>
    </source>
</evidence>
<dbReference type="GO" id="GO:0008422">
    <property type="term" value="F:beta-glucosidase activity"/>
    <property type="evidence" value="ECO:0007669"/>
    <property type="project" value="TreeGrafter"/>
</dbReference>
<gene>
    <name evidence="5" type="ORF">MNEG_7184</name>
</gene>
<dbReference type="PANTHER" id="PTHR10353">
    <property type="entry name" value="GLYCOSYL HYDROLASE"/>
    <property type="match status" value="1"/>
</dbReference>
<dbReference type="OrthoDB" id="1166172at2759"/>
<dbReference type="InterPro" id="IPR017853">
    <property type="entry name" value="GH"/>
</dbReference>
<keyword evidence="6" id="KW-1185">Reference proteome</keyword>
<evidence type="ECO:0000256" key="4">
    <source>
        <dbReference type="RuleBase" id="RU003690"/>
    </source>
</evidence>
<dbReference type="RefSeq" id="XP_013899795.1">
    <property type="nucleotide sequence ID" value="XM_014044341.1"/>
</dbReference>
<evidence type="ECO:0008006" key="7">
    <source>
        <dbReference type="Google" id="ProtNLM"/>
    </source>
</evidence>
<evidence type="ECO:0000256" key="2">
    <source>
        <dbReference type="ARBA" id="ARBA00022801"/>
    </source>
</evidence>
<evidence type="ECO:0000256" key="3">
    <source>
        <dbReference type="ARBA" id="ARBA00023295"/>
    </source>
</evidence>
<dbReference type="GO" id="GO:0005975">
    <property type="term" value="P:carbohydrate metabolic process"/>
    <property type="evidence" value="ECO:0007669"/>
    <property type="project" value="InterPro"/>
</dbReference>
<protein>
    <recommendedName>
        <fullName evidence="7">Beta-glucosidase</fullName>
    </recommendedName>
</protein>
<dbReference type="EMBL" id="KK101469">
    <property type="protein sequence ID" value="KIZ00776.1"/>
    <property type="molecule type" value="Genomic_DNA"/>
</dbReference>
<dbReference type="Gene3D" id="3.20.20.80">
    <property type="entry name" value="Glycosidases"/>
    <property type="match status" value="1"/>
</dbReference>
<proteinExistence type="inferred from homology"/>
<accession>A0A0D2N3Y5</accession>